<keyword evidence="4" id="KW-1185">Reference proteome</keyword>
<evidence type="ECO:0000313" key="3">
    <source>
        <dbReference type="EMBL" id="UUY01963.1"/>
    </source>
</evidence>
<dbReference type="RefSeq" id="WP_353862502.1">
    <property type="nucleotide sequence ID" value="NZ_CP088295.1"/>
</dbReference>
<reference evidence="4" key="1">
    <citation type="submission" date="2021-11" db="EMBL/GenBank/DDBJ databases">
        <title>Cultivation dependent microbiological survey of springs from the worlds oldest radium mine currently devoted to the extraction of radon-saturated water.</title>
        <authorList>
            <person name="Kapinusova G."/>
            <person name="Smrhova T."/>
            <person name="Strejcek M."/>
            <person name="Suman J."/>
            <person name="Jani K."/>
            <person name="Pajer P."/>
            <person name="Uhlik O."/>
        </authorList>
    </citation>
    <scope>NUCLEOTIDE SEQUENCE [LARGE SCALE GENOMIC DNA]</scope>
    <source>
        <strain evidence="4">J379</strain>
    </source>
</reference>
<sequence length="248" mass="25052">MPEFDGKVAIVTGGASGIGAATARALAARGALVVISDLDEPGGRLVAEAIGGDFVPCDVSDFDANGRLVADVVARHGGVDLVHLNAGVSTGCGIGEDFDLALYRRAMGANLDGVVFGLHHALPALKARGGGAIVATASLAGLVGMPFDSVYTANKHAVVGLVRSAGPALAQDGIRFNAVCPGFAESAITAPIAEALAQQGFPMMTAEEPAAAVVELFAADVSGECWFVQAGREPAAFQFRNVPGPRTD</sequence>
<dbReference type="PANTHER" id="PTHR43180:SF33">
    <property type="entry name" value="15-HYDROXYPROSTAGLANDIN DEHYDROGENASE [NAD(+)]-LIKE"/>
    <property type="match status" value="1"/>
</dbReference>
<protein>
    <submittedName>
        <fullName evidence="3">SDR family NAD(P)-dependent oxidoreductase</fullName>
    </submittedName>
</protein>
<dbReference type="InterPro" id="IPR002347">
    <property type="entry name" value="SDR_fam"/>
</dbReference>
<dbReference type="SUPFAM" id="SSF51735">
    <property type="entry name" value="NAD(P)-binding Rossmann-fold domains"/>
    <property type="match status" value="1"/>
</dbReference>
<accession>A0ABY5PBA5</accession>
<organism evidence="3 4">
    <name type="scientific">Svornostia abyssi</name>
    <dbReference type="NCBI Taxonomy" id="2898438"/>
    <lineage>
        <taxon>Bacteria</taxon>
        <taxon>Bacillati</taxon>
        <taxon>Actinomycetota</taxon>
        <taxon>Thermoleophilia</taxon>
        <taxon>Solirubrobacterales</taxon>
        <taxon>Baekduiaceae</taxon>
        <taxon>Svornostia</taxon>
    </lineage>
</organism>
<dbReference type="PANTHER" id="PTHR43180">
    <property type="entry name" value="3-OXOACYL-(ACYL-CARRIER-PROTEIN) REDUCTASE (AFU_ORTHOLOGUE AFUA_6G11210)"/>
    <property type="match status" value="1"/>
</dbReference>
<dbReference type="InterPro" id="IPR036291">
    <property type="entry name" value="NAD(P)-bd_dom_sf"/>
</dbReference>
<dbReference type="Pfam" id="PF00106">
    <property type="entry name" value="adh_short"/>
    <property type="match status" value="1"/>
</dbReference>
<name>A0ABY5PBA5_9ACTN</name>
<dbReference type="Proteomes" id="UP001058860">
    <property type="component" value="Chromosome"/>
</dbReference>
<keyword evidence="2" id="KW-0560">Oxidoreductase</keyword>
<comment type="similarity">
    <text evidence="1">Belongs to the short-chain dehydrogenases/reductases (SDR) family.</text>
</comment>
<proteinExistence type="inferred from homology"/>
<dbReference type="Gene3D" id="3.40.50.720">
    <property type="entry name" value="NAD(P)-binding Rossmann-like Domain"/>
    <property type="match status" value="1"/>
</dbReference>
<dbReference type="PRINTS" id="PR00081">
    <property type="entry name" value="GDHRDH"/>
</dbReference>
<evidence type="ECO:0000256" key="2">
    <source>
        <dbReference type="ARBA" id="ARBA00023002"/>
    </source>
</evidence>
<gene>
    <name evidence="3" type="ORF">LRS13_14680</name>
</gene>
<dbReference type="EMBL" id="CP088295">
    <property type="protein sequence ID" value="UUY01963.1"/>
    <property type="molecule type" value="Genomic_DNA"/>
</dbReference>
<evidence type="ECO:0000256" key="1">
    <source>
        <dbReference type="ARBA" id="ARBA00006484"/>
    </source>
</evidence>
<evidence type="ECO:0000313" key="4">
    <source>
        <dbReference type="Proteomes" id="UP001058860"/>
    </source>
</evidence>